<keyword evidence="1" id="KW-0812">Transmembrane</keyword>
<sequence length="126" mass="12998">MDAPGRRVPAEEDREYVLRDEGRSWWGYVSSVLFGAVVALMVGDVVTTGFGMAMGLEEVNPVASAVLAEAGLAGLVLLKAMAAVVLVVLPGVTGNARRTFRAGGAVYLLAGLLVVVGNAWAILAVA</sequence>
<evidence type="ECO:0000313" key="3">
    <source>
        <dbReference type="EMBL" id="MFC7080890.1"/>
    </source>
</evidence>
<dbReference type="EMBL" id="JBHSZH010000005">
    <property type="protein sequence ID" value="MFC7080890.1"/>
    <property type="molecule type" value="Genomic_DNA"/>
</dbReference>
<protein>
    <submittedName>
        <fullName evidence="3">DUF5658 family protein</fullName>
    </submittedName>
</protein>
<gene>
    <name evidence="3" type="ORF">ACFQJ6_13005</name>
</gene>
<dbReference type="AlphaFoldDB" id="A0ABD5WN81"/>
<dbReference type="Proteomes" id="UP001596407">
    <property type="component" value="Unassembled WGS sequence"/>
</dbReference>
<keyword evidence="1" id="KW-0472">Membrane</keyword>
<evidence type="ECO:0000313" key="4">
    <source>
        <dbReference type="Proteomes" id="UP001596407"/>
    </source>
</evidence>
<keyword evidence="4" id="KW-1185">Reference proteome</keyword>
<dbReference type="RefSeq" id="WP_382209883.1">
    <property type="nucleotide sequence ID" value="NZ_JBHSZH010000005.1"/>
</dbReference>
<dbReference type="InterPro" id="IPR043717">
    <property type="entry name" value="DUF5658"/>
</dbReference>
<feature type="domain" description="DUF5658" evidence="2">
    <location>
        <begin position="36"/>
        <end position="122"/>
    </location>
</feature>
<feature type="transmembrane region" description="Helical" evidence="1">
    <location>
        <begin position="104"/>
        <end position="123"/>
    </location>
</feature>
<name>A0ABD5WN81_9EURY</name>
<dbReference type="Pfam" id="PF18902">
    <property type="entry name" value="DUF5658"/>
    <property type="match status" value="1"/>
</dbReference>
<comment type="caution">
    <text evidence="3">The sequence shown here is derived from an EMBL/GenBank/DDBJ whole genome shotgun (WGS) entry which is preliminary data.</text>
</comment>
<keyword evidence="1" id="KW-1133">Transmembrane helix</keyword>
<organism evidence="3 4">
    <name type="scientific">Halorussus caseinilyticus</name>
    <dbReference type="NCBI Taxonomy" id="3034025"/>
    <lineage>
        <taxon>Archaea</taxon>
        <taxon>Methanobacteriati</taxon>
        <taxon>Methanobacteriota</taxon>
        <taxon>Stenosarchaea group</taxon>
        <taxon>Halobacteria</taxon>
        <taxon>Halobacteriales</taxon>
        <taxon>Haladaptataceae</taxon>
        <taxon>Halorussus</taxon>
    </lineage>
</organism>
<feature type="transmembrane region" description="Helical" evidence="1">
    <location>
        <begin position="25"/>
        <end position="50"/>
    </location>
</feature>
<accession>A0ABD5WN81</accession>
<reference evidence="3 4" key="1">
    <citation type="journal article" date="2019" name="Int. J. Syst. Evol. Microbiol.">
        <title>The Global Catalogue of Microorganisms (GCM) 10K type strain sequencing project: providing services to taxonomists for standard genome sequencing and annotation.</title>
        <authorList>
            <consortium name="The Broad Institute Genomics Platform"/>
            <consortium name="The Broad Institute Genome Sequencing Center for Infectious Disease"/>
            <person name="Wu L."/>
            <person name="Ma J."/>
        </authorList>
    </citation>
    <scope>NUCLEOTIDE SEQUENCE [LARGE SCALE GENOMIC DNA]</scope>
    <source>
        <strain evidence="3 4">DT72</strain>
    </source>
</reference>
<feature type="transmembrane region" description="Helical" evidence="1">
    <location>
        <begin position="70"/>
        <end position="92"/>
    </location>
</feature>
<proteinExistence type="predicted"/>
<evidence type="ECO:0000259" key="2">
    <source>
        <dbReference type="Pfam" id="PF18902"/>
    </source>
</evidence>
<evidence type="ECO:0000256" key="1">
    <source>
        <dbReference type="SAM" id="Phobius"/>
    </source>
</evidence>